<accession>A0A063Y662</accession>
<sequence length="86" mass="9493">MPQTEQILNILIVVSGLVLLPGFWQLGRLIVRWAMARYVRKHTLIITVKGTDGQVHVTKVSATDSLIDKLMLIDDHCTGRGGCSHG</sequence>
<dbReference type="Proteomes" id="UP000027318">
    <property type="component" value="Unassembled WGS sequence"/>
</dbReference>
<keyword evidence="1" id="KW-0472">Membrane</keyword>
<keyword evidence="1" id="KW-0812">Transmembrane</keyword>
<dbReference type="EMBL" id="JMSZ01000016">
    <property type="protein sequence ID" value="KDE40640.1"/>
    <property type="molecule type" value="Genomic_DNA"/>
</dbReference>
<keyword evidence="1" id="KW-1133">Transmembrane helix</keyword>
<evidence type="ECO:0000256" key="1">
    <source>
        <dbReference type="SAM" id="Phobius"/>
    </source>
</evidence>
<feature type="transmembrane region" description="Helical" evidence="1">
    <location>
        <begin position="6"/>
        <end position="31"/>
    </location>
</feature>
<comment type="caution">
    <text evidence="2">The sequence shown here is derived from an EMBL/GenBank/DDBJ whole genome shotgun (WGS) entry which is preliminary data.</text>
</comment>
<name>A0A063Y662_9GAMM</name>
<evidence type="ECO:0000313" key="3">
    <source>
        <dbReference type="Proteomes" id="UP000027318"/>
    </source>
</evidence>
<proteinExistence type="predicted"/>
<gene>
    <name evidence="2" type="ORF">ADINL_1232</name>
</gene>
<keyword evidence="3" id="KW-1185">Reference proteome</keyword>
<organism evidence="2 3">
    <name type="scientific">Nitrincola lacisaponensis</name>
    <dbReference type="NCBI Taxonomy" id="267850"/>
    <lineage>
        <taxon>Bacteria</taxon>
        <taxon>Pseudomonadati</taxon>
        <taxon>Pseudomonadota</taxon>
        <taxon>Gammaproteobacteria</taxon>
        <taxon>Oceanospirillales</taxon>
        <taxon>Oceanospirillaceae</taxon>
        <taxon>Nitrincola</taxon>
    </lineage>
</organism>
<reference evidence="2 3" key="1">
    <citation type="journal article" date="2005" name="Int. J. Syst. Evol. Microbiol.">
        <title>Nitrincola lacisaponensis gen. nov., sp. nov., a novel alkaliphilic bacterium isolated from an alkaline, saline lake.</title>
        <authorList>
            <person name="Dimitriu P.A."/>
            <person name="Shukla S.K."/>
            <person name="Conradt J."/>
            <person name="Marquez M.C."/>
            <person name="Ventosa A."/>
            <person name="Maglia A."/>
            <person name="Peyton B.M."/>
            <person name="Pinkart H.C."/>
            <person name="Mormile M.R."/>
        </authorList>
    </citation>
    <scope>NUCLEOTIDE SEQUENCE [LARGE SCALE GENOMIC DNA]</scope>
    <source>
        <strain evidence="2 3">4CA</strain>
    </source>
</reference>
<evidence type="ECO:0000313" key="2">
    <source>
        <dbReference type="EMBL" id="KDE40640.1"/>
    </source>
</evidence>
<protein>
    <submittedName>
        <fullName evidence="2">Uncharacterized protein</fullName>
    </submittedName>
</protein>
<dbReference type="AlphaFoldDB" id="A0A063Y662"/>